<dbReference type="InterPro" id="IPR000719">
    <property type="entry name" value="Prot_kinase_dom"/>
</dbReference>
<accession>A0A2A9PML8</accession>
<evidence type="ECO:0000259" key="10">
    <source>
        <dbReference type="PROSITE" id="PS50011"/>
    </source>
</evidence>
<proteinExistence type="predicted"/>
<feature type="domain" description="Protein kinase" evidence="10">
    <location>
        <begin position="1"/>
        <end position="248"/>
    </location>
</feature>
<keyword evidence="12" id="KW-1185">Reference proteome</keyword>
<evidence type="ECO:0000256" key="7">
    <source>
        <dbReference type="ARBA" id="ARBA00033194"/>
    </source>
</evidence>
<dbReference type="Pfam" id="PF01636">
    <property type="entry name" value="APH"/>
    <property type="match status" value="1"/>
</dbReference>
<dbReference type="InterPro" id="IPR008266">
    <property type="entry name" value="Tyr_kinase_AS"/>
</dbReference>
<evidence type="ECO:0000256" key="1">
    <source>
        <dbReference type="ARBA" id="ARBA00003747"/>
    </source>
</evidence>
<gene>
    <name evidence="11" type="ORF">XA68_14982</name>
</gene>
<dbReference type="GO" id="GO:0005524">
    <property type="term" value="F:ATP binding"/>
    <property type="evidence" value="ECO:0007669"/>
    <property type="project" value="InterPro"/>
</dbReference>
<reference evidence="11 12" key="1">
    <citation type="journal article" date="2015" name="BMC Genomics">
        <title>Gene expression during zombie ant biting behavior reflects the complexity underlying fungal parasitic behavioral manipulation.</title>
        <authorList>
            <person name="de Bekker C."/>
            <person name="Ohm R.A."/>
            <person name="Loreto R.G."/>
            <person name="Sebastian A."/>
            <person name="Albert I."/>
            <person name="Merrow M."/>
            <person name="Brachmann A."/>
            <person name="Hughes D.P."/>
        </authorList>
    </citation>
    <scope>NUCLEOTIDE SEQUENCE [LARGE SCALE GENOMIC DNA]</scope>
    <source>
        <strain evidence="11 12">SC16a</strain>
    </source>
</reference>
<dbReference type="Proteomes" id="UP000037136">
    <property type="component" value="Unassembled WGS sequence"/>
</dbReference>
<dbReference type="InterPro" id="IPR002575">
    <property type="entry name" value="Aminoglycoside_PTrfase"/>
</dbReference>
<evidence type="ECO:0000256" key="3">
    <source>
        <dbReference type="ARBA" id="ARBA00012513"/>
    </source>
</evidence>
<dbReference type="SUPFAM" id="SSF56112">
    <property type="entry name" value="Protein kinase-like (PK-like)"/>
    <property type="match status" value="1"/>
</dbReference>
<dbReference type="PROSITE" id="PS50011">
    <property type="entry name" value="PROTEIN_KINASE_DOM"/>
    <property type="match status" value="1"/>
</dbReference>
<sequence length="248" mass="28168">MSSAEHDTASSLWQRLIRWLQDCTLSLRLRLGSKIMYDDVRKIVRVSPSQVIKGPCSKQEVEAMEYVQSHTSVCLPRIHRTYHRAEGVFIAMDYVDGARLDHLWPRLEDGERRRVVEQVWNSVRQLHACRPPAALKGVTAASVSGGPIRDGILGVDDVGAVSAGPFASREDFDDFVRGNEDVEAFPTKPGRIGLVHADLTPRNIILRKGDGKVCFIDWEFAGWWPLYWERVKWHFADFPPTPDWAVAY</sequence>
<dbReference type="PROSITE" id="PS00109">
    <property type="entry name" value="PROTEIN_KINASE_TYR"/>
    <property type="match status" value="1"/>
</dbReference>
<dbReference type="Gene3D" id="3.90.1200.10">
    <property type="match status" value="1"/>
</dbReference>
<evidence type="ECO:0000313" key="11">
    <source>
        <dbReference type="EMBL" id="PFH62143.1"/>
    </source>
</evidence>
<dbReference type="CDD" id="cd05120">
    <property type="entry name" value="APH_ChoK_like"/>
    <property type="match status" value="1"/>
</dbReference>
<evidence type="ECO:0000256" key="2">
    <source>
        <dbReference type="ARBA" id="ARBA00011534"/>
    </source>
</evidence>
<evidence type="ECO:0000256" key="4">
    <source>
        <dbReference type="ARBA" id="ARBA00013948"/>
    </source>
</evidence>
<protein>
    <recommendedName>
        <fullName evidence="5">EKC/KEOPS complex subunit BUD32</fullName>
        <ecNumber evidence="3">2.7.11.1</ecNumber>
    </recommendedName>
    <alternativeName>
        <fullName evidence="6 7">Atypical Serine/threonine protein kinase BUD32</fullName>
    </alternativeName>
    <alternativeName>
        <fullName evidence="4">EKC/KEOPS complex subunit bud32</fullName>
    </alternativeName>
</protein>
<comment type="function">
    <text evidence="1">Component of the EKC/KEOPS complex that is required for the formation of a threonylcarbamoyl group on adenosine at position 37 (t(6)A37) in tRNAs that read codons beginning with adenine. The complex is probably involved in the transfer of the threonylcarbamoyl moiety of threonylcarbamoyl-AMP (TC-AMP) to the N6 group of A37. BUD32 has ATPase activity in the context of the EKC/KEOPS complex and likely plays a supporting role to the catalytic subunit KAE1. The EKC/KEOPS complex also promotes both telomere uncapping and telomere elongation. The complex is required for efficient recruitment of transcriptional coactivators.</text>
</comment>
<evidence type="ECO:0000256" key="8">
    <source>
        <dbReference type="ARBA" id="ARBA00047899"/>
    </source>
</evidence>
<dbReference type="OrthoDB" id="8300194at2759"/>
<dbReference type="GO" id="GO:0004674">
    <property type="term" value="F:protein serine/threonine kinase activity"/>
    <property type="evidence" value="ECO:0007669"/>
    <property type="project" value="UniProtKB-EC"/>
</dbReference>
<evidence type="ECO:0000256" key="9">
    <source>
        <dbReference type="ARBA" id="ARBA00048679"/>
    </source>
</evidence>
<dbReference type="PANTHER" id="PTHR21310">
    <property type="entry name" value="AMINOGLYCOSIDE PHOSPHOTRANSFERASE-RELATED-RELATED"/>
    <property type="match status" value="1"/>
</dbReference>
<organism evidence="11 12">
    <name type="scientific">Ophiocordyceps unilateralis</name>
    <name type="common">Zombie-ant fungus</name>
    <name type="synonym">Torrubia unilateralis</name>
    <dbReference type="NCBI Taxonomy" id="268505"/>
    <lineage>
        <taxon>Eukaryota</taxon>
        <taxon>Fungi</taxon>
        <taxon>Dikarya</taxon>
        <taxon>Ascomycota</taxon>
        <taxon>Pezizomycotina</taxon>
        <taxon>Sordariomycetes</taxon>
        <taxon>Hypocreomycetidae</taxon>
        <taxon>Hypocreales</taxon>
        <taxon>Ophiocordycipitaceae</taxon>
        <taxon>Ophiocordyceps</taxon>
    </lineage>
</organism>
<evidence type="ECO:0000313" key="12">
    <source>
        <dbReference type="Proteomes" id="UP000037136"/>
    </source>
</evidence>
<evidence type="ECO:0000256" key="6">
    <source>
        <dbReference type="ARBA" id="ARBA00030980"/>
    </source>
</evidence>
<evidence type="ECO:0000256" key="5">
    <source>
        <dbReference type="ARBA" id="ARBA00019973"/>
    </source>
</evidence>
<dbReference type="PANTHER" id="PTHR21310:SF15">
    <property type="entry name" value="AMINOGLYCOSIDE PHOSPHOTRANSFERASE DOMAIN-CONTAINING PROTEIN"/>
    <property type="match status" value="1"/>
</dbReference>
<comment type="subunit">
    <text evidence="2">Component of the EKC/KEOPS complex composed of at least BUD32, CGI121, GON7, KAE1 and PCC1; the whole complex dimerizes.</text>
</comment>
<dbReference type="EC" id="2.7.11.1" evidence="3"/>
<dbReference type="EMBL" id="LAZP02000040">
    <property type="protein sequence ID" value="PFH62143.1"/>
    <property type="molecule type" value="Genomic_DNA"/>
</dbReference>
<comment type="catalytic activity">
    <reaction evidence="9">
        <text>L-seryl-[protein] + ATP = O-phospho-L-seryl-[protein] + ADP + H(+)</text>
        <dbReference type="Rhea" id="RHEA:17989"/>
        <dbReference type="Rhea" id="RHEA-COMP:9863"/>
        <dbReference type="Rhea" id="RHEA-COMP:11604"/>
        <dbReference type="ChEBI" id="CHEBI:15378"/>
        <dbReference type="ChEBI" id="CHEBI:29999"/>
        <dbReference type="ChEBI" id="CHEBI:30616"/>
        <dbReference type="ChEBI" id="CHEBI:83421"/>
        <dbReference type="ChEBI" id="CHEBI:456216"/>
        <dbReference type="EC" id="2.7.11.1"/>
    </reaction>
</comment>
<name>A0A2A9PML8_OPHUN</name>
<comment type="caution">
    <text evidence="11">The sequence shown here is derived from an EMBL/GenBank/DDBJ whole genome shotgun (WGS) entry which is preliminary data.</text>
</comment>
<dbReference type="AlphaFoldDB" id="A0A2A9PML8"/>
<dbReference type="InterPro" id="IPR011009">
    <property type="entry name" value="Kinase-like_dom_sf"/>
</dbReference>
<dbReference type="InterPro" id="IPR051678">
    <property type="entry name" value="AGP_Transferase"/>
</dbReference>
<comment type="catalytic activity">
    <reaction evidence="8">
        <text>L-threonyl-[protein] + ATP = O-phospho-L-threonyl-[protein] + ADP + H(+)</text>
        <dbReference type="Rhea" id="RHEA:46608"/>
        <dbReference type="Rhea" id="RHEA-COMP:11060"/>
        <dbReference type="Rhea" id="RHEA-COMP:11605"/>
        <dbReference type="ChEBI" id="CHEBI:15378"/>
        <dbReference type="ChEBI" id="CHEBI:30013"/>
        <dbReference type="ChEBI" id="CHEBI:30616"/>
        <dbReference type="ChEBI" id="CHEBI:61977"/>
        <dbReference type="ChEBI" id="CHEBI:456216"/>
        <dbReference type="EC" id="2.7.11.1"/>
    </reaction>
</comment>
<reference evidence="11 12" key="2">
    <citation type="journal article" date="2017" name="Sci. Rep.">
        <title>Ant-infecting Ophiocordyceps genomes reveal a high diversity of potential behavioral manipulation genes and a possible major role for enterotoxins.</title>
        <authorList>
            <person name="de Bekker C."/>
            <person name="Ohm R.A."/>
            <person name="Evans H.C."/>
            <person name="Brachmann A."/>
            <person name="Hughes D.P."/>
        </authorList>
    </citation>
    <scope>NUCLEOTIDE SEQUENCE [LARGE SCALE GENOMIC DNA]</scope>
    <source>
        <strain evidence="11 12">SC16a</strain>
    </source>
</reference>